<dbReference type="Pfam" id="PF07727">
    <property type="entry name" value="RVT_2"/>
    <property type="match status" value="1"/>
</dbReference>
<dbReference type="GO" id="GO:0003676">
    <property type="term" value="F:nucleic acid binding"/>
    <property type="evidence" value="ECO:0007669"/>
    <property type="project" value="InterPro"/>
</dbReference>
<dbReference type="PANTHER" id="PTHR11439">
    <property type="entry name" value="GAG-POL-RELATED RETROTRANSPOSON"/>
    <property type="match status" value="1"/>
</dbReference>
<dbReference type="InterPro" id="IPR025724">
    <property type="entry name" value="GAG-pre-integrase_dom"/>
</dbReference>
<protein>
    <submittedName>
        <fullName evidence="4">Putative ribonuclease H-like domain-containing protein</fullName>
    </submittedName>
</protein>
<keyword evidence="1" id="KW-0862">Zinc</keyword>
<dbReference type="Pfam" id="PF25597">
    <property type="entry name" value="SH3_retrovirus"/>
    <property type="match status" value="1"/>
</dbReference>
<feature type="region of interest" description="Disordered" evidence="2">
    <location>
        <begin position="217"/>
        <end position="236"/>
    </location>
</feature>
<accession>A0A6L2NMJ0</accession>
<sequence length="1316" mass="148730">MLLSKADTAAEETKNGNGLVSVTTYTHGMIKVLHSKTAEEVVARERERKARTTLLMALPEDHLAKFHKMTDAKEMWKAIKSSQLEIHGAGVSYEDANQKFLRSLPSSWSQVALIIRTKPGLDTLSFDDRYNNLRVFELDVKGINASSSNTQNVAFVSTDNTSSTNDVAMISMRIKKFHKRTGRKLQFDTKDPVGFDKTKVECFNCHEMGHFTKDCRAKGNQDSKRKDVGYNGNKARDNDRRAAYQDDSKALLAIDGDDINWSGHVEEDTQNYVMMAYSSSNSGYDNKVQSCSKTCAKSYARLKKLSDEQRDKLGDAGVEITAYTLALKKVEAHLLCHQQNQLAYEQKIRYGSILSYENEVLQSVFMNKECDLKDTHVNDRYAEGMHAVPLPMTGNYMPSRPDVEINYSKFTYGPKQTSVDESNSKPSESVSCESDSCVETPTSMPEPIDNAPKVVCEPKVWTDAPIIEEYASDSDDDSVSNVQENKEKPSFAFTESVKHVKTSRENVKETGTPNHCPKIKKQDRNGHTRKGLGYAFTRKACFVCGSFSHLIRDCDFHDKKMAKQAALTKSKNKDDPHRALKDKEIVDSRCSRHMIGYKSHFADYQEFKGGSVAFGGSNGRITVLLKIPRQHNMYSFNLKSIDPFGDLACLFAKSSIDESNKWNRRLGQVNFKNLNKLVKGNLVRVLPSKIYENDHTCVACQKGKLHKASFTKPQNKTHYELLTGRQPIISYLRPFGCHVTILNTIDKLGKFDGKSNSGFLVEYSLNSKAFRVYNLETKRVEENLHVNFLKNKPTVAGKGHAWMFNLDYLTNSMNYEPVLVENQANKSTNPKEANNSAGTQANDDQDANSKEIDLHEEYYVLPIWSAYSTTELEKLKRQEKEANDGAESLGKEATHDTQNANTNSTNLLNAVSAPVSVVGPSRAFNDGVVTDFNNLETTVNVSPTPTTSIHTIHPKTQILGDPMSAVQTRSKVKKNTKAYALTSQALEDKSWIDAMQEELLQFQIQKEWILVDFPFGKKAIRSKWVYRNKKDEKGVVYRNKARLVAQGHRQDEGIDYDEDKYVAEILKKFDFLSVRTASTPIETQKPLVKDEEAADVDIHLYRSMIGSLMYLTASRPDIMYLKGQPKLGLWYPKVSSFDLEAYSDSDYAGANLDRKSTTRGCQFLGRRFISWQCKKQTIVATSTTEAEYVAVAHCCGQVLWIQNQLLDYGFNLMNTKIYIDNESTICIVKNIVFHSKTKYIGIRHHFIRDAYEKKLIHVLKIHSDDNVADLLMKAFDVSSKELAGPKQTTLGKDKSIHLWMVVCPKLYGYQFTMLSQ</sequence>
<dbReference type="Pfam" id="PF13976">
    <property type="entry name" value="gag_pre-integrs"/>
    <property type="match status" value="1"/>
</dbReference>
<dbReference type="InterPro" id="IPR013103">
    <property type="entry name" value="RVT_2"/>
</dbReference>
<feature type="region of interest" description="Disordered" evidence="2">
    <location>
        <begin position="496"/>
        <end position="525"/>
    </location>
</feature>
<feature type="compositionally biased region" description="Low complexity" evidence="2">
    <location>
        <begin position="420"/>
        <end position="439"/>
    </location>
</feature>
<name>A0A6L2NMJ0_TANCI</name>
<dbReference type="Gene3D" id="4.10.60.10">
    <property type="entry name" value="Zinc finger, CCHC-type"/>
    <property type="match status" value="1"/>
</dbReference>
<organism evidence="4">
    <name type="scientific">Tanacetum cinerariifolium</name>
    <name type="common">Dalmatian daisy</name>
    <name type="synonym">Chrysanthemum cinerariifolium</name>
    <dbReference type="NCBI Taxonomy" id="118510"/>
    <lineage>
        <taxon>Eukaryota</taxon>
        <taxon>Viridiplantae</taxon>
        <taxon>Streptophyta</taxon>
        <taxon>Embryophyta</taxon>
        <taxon>Tracheophyta</taxon>
        <taxon>Spermatophyta</taxon>
        <taxon>Magnoliopsida</taxon>
        <taxon>eudicotyledons</taxon>
        <taxon>Gunneridae</taxon>
        <taxon>Pentapetalae</taxon>
        <taxon>asterids</taxon>
        <taxon>campanulids</taxon>
        <taxon>Asterales</taxon>
        <taxon>Asteraceae</taxon>
        <taxon>Asteroideae</taxon>
        <taxon>Anthemideae</taxon>
        <taxon>Anthemidinae</taxon>
        <taxon>Tanacetum</taxon>
    </lineage>
</organism>
<feature type="region of interest" description="Disordered" evidence="2">
    <location>
        <begin position="878"/>
        <end position="903"/>
    </location>
</feature>
<keyword evidence="1" id="KW-0479">Metal-binding</keyword>
<evidence type="ECO:0000256" key="1">
    <source>
        <dbReference type="PROSITE-ProRule" id="PRU00047"/>
    </source>
</evidence>
<feature type="region of interest" description="Disordered" evidence="2">
    <location>
        <begin position="825"/>
        <end position="847"/>
    </location>
</feature>
<dbReference type="GO" id="GO:0008270">
    <property type="term" value="F:zinc ion binding"/>
    <property type="evidence" value="ECO:0007669"/>
    <property type="project" value="UniProtKB-KW"/>
</dbReference>
<feature type="region of interest" description="Disordered" evidence="2">
    <location>
        <begin position="415"/>
        <end position="451"/>
    </location>
</feature>
<dbReference type="CDD" id="cd09272">
    <property type="entry name" value="RNase_HI_RT_Ty1"/>
    <property type="match status" value="1"/>
</dbReference>
<feature type="compositionally biased region" description="Polar residues" evidence="2">
    <location>
        <begin position="825"/>
        <end position="842"/>
    </location>
</feature>
<dbReference type="SMART" id="SM00343">
    <property type="entry name" value="ZnF_C2HC"/>
    <property type="match status" value="2"/>
</dbReference>
<dbReference type="InterPro" id="IPR036875">
    <property type="entry name" value="Znf_CCHC_sf"/>
</dbReference>
<reference evidence="4" key="1">
    <citation type="journal article" date="2019" name="Sci. Rep.">
        <title>Draft genome of Tanacetum cinerariifolium, the natural source of mosquito coil.</title>
        <authorList>
            <person name="Yamashiro T."/>
            <person name="Shiraishi A."/>
            <person name="Satake H."/>
            <person name="Nakayama K."/>
        </authorList>
    </citation>
    <scope>NUCLEOTIDE SEQUENCE</scope>
</reference>
<gene>
    <name evidence="4" type="ORF">Tci_059351</name>
</gene>
<dbReference type="PANTHER" id="PTHR11439:SF495">
    <property type="entry name" value="REVERSE TRANSCRIPTASE, RNA-DEPENDENT DNA POLYMERASE-RELATED"/>
    <property type="match status" value="1"/>
</dbReference>
<dbReference type="EMBL" id="BKCJ010009526">
    <property type="protein sequence ID" value="GEU87373.1"/>
    <property type="molecule type" value="Genomic_DNA"/>
</dbReference>
<feature type="compositionally biased region" description="Basic and acidic residues" evidence="2">
    <location>
        <begin position="878"/>
        <end position="895"/>
    </location>
</feature>
<feature type="domain" description="CCHC-type" evidence="3">
    <location>
        <begin position="202"/>
        <end position="216"/>
    </location>
</feature>
<dbReference type="InterPro" id="IPR057670">
    <property type="entry name" value="SH3_retrovirus"/>
</dbReference>
<comment type="caution">
    <text evidence="4">The sequence shown here is derived from an EMBL/GenBank/DDBJ whole genome shotgun (WGS) entry which is preliminary data.</text>
</comment>
<dbReference type="InterPro" id="IPR001878">
    <property type="entry name" value="Znf_CCHC"/>
</dbReference>
<evidence type="ECO:0000313" key="4">
    <source>
        <dbReference type="EMBL" id="GEU87373.1"/>
    </source>
</evidence>
<feature type="compositionally biased region" description="Basic and acidic residues" evidence="2">
    <location>
        <begin position="496"/>
        <end position="508"/>
    </location>
</feature>
<keyword evidence="1" id="KW-0863">Zinc-finger</keyword>
<dbReference type="SUPFAM" id="SSF57756">
    <property type="entry name" value="Retrovirus zinc finger-like domains"/>
    <property type="match status" value="1"/>
</dbReference>
<dbReference type="PROSITE" id="PS50158">
    <property type="entry name" value="ZF_CCHC"/>
    <property type="match status" value="1"/>
</dbReference>
<evidence type="ECO:0000259" key="3">
    <source>
        <dbReference type="PROSITE" id="PS50158"/>
    </source>
</evidence>
<evidence type="ECO:0000256" key="2">
    <source>
        <dbReference type="SAM" id="MobiDB-lite"/>
    </source>
</evidence>
<proteinExistence type="predicted"/>